<dbReference type="PROSITE" id="PS50833">
    <property type="entry name" value="BRIX"/>
    <property type="match status" value="1"/>
</dbReference>
<comment type="similarity">
    <text evidence="2 4">Belongs to the RPF2 family.</text>
</comment>
<gene>
    <name evidence="7" type="ORF">J8273_8875</name>
</gene>
<sequence length="323" mass="35996">MAKGNPKGGKKGSKVAFESEPIEGEKLALVGASSTAGALASELLKDMAALKTPHVHKLGKKANLRPFEDIEVIQEISRKKNISLFMTAATTKKRGHTITLGRTFEHEALDMVELAVVKAPDSEGSYYPYPGFHYMSTDDVCATKKDADTAWDLSFKPFFIFQGDWTNHNDLALTRNLLIDMFRGHDRQDQLDPTSIEHTPVVVCTALDEDRFNIQVQKMAFTKSTGTQPFVKNNLAGFAVEFTIARAQWAEPAKRKAACKKAINIIDKLGKNKSKDGLGQTVARLYHVSQDVMEVNRRQFRGTKRSKVDGTEEREGKRPHTDE</sequence>
<comment type="subcellular location">
    <subcellularLocation>
        <location evidence="1 4">Nucleus</location>
        <location evidence="1 4">Nucleolus</location>
    </subcellularLocation>
</comment>
<feature type="compositionally biased region" description="Basic and acidic residues" evidence="5">
    <location>
        <begin position="306"/>
        <end position="323"/>
    </location>
</feature>
<dbReference type="InterPro" id="IPR039770">
    <property type="entry name" value="Rpf2"/>
</dbReference>
<evidence type="ECO:0000256" key="4">
    <source>
        <dbReference type="RuleBase" id="RU367086"/>
    </source>
</evidence>
<reference evidence="7" key="1">
    <citation type="submission" date="2021-05" db="EMBL/GenBank/DDBJ databases">
        <title>A free-living protist that lacks canonical eukaryotic 1 DNA replication and segregation systems.</title>
        <authorList>
            <person name="Salas-Leiva D.E."/>
            <person name="Tromer E.C."/>
            <person name="Curtis B.A."/>
            <person name="Jerlstrom-Hultqvist J."/>
            <person name="Kolisko M."/>
            <person name="Yi Z."/>
            <person name="Salas-Leiva J.S."/>
            <person name="Gallot-Lavallee L."/>
            <person name="Kops G.J.P.L."/>
            <person name="Archibald J.M."/>
            <person name="Simpson A.G.B."/>
            <person name="Roger A.J."/>
        </authorList>
    </citation>
    <scope>NUCLEOTIDE SEQUENCE</scope>
    <source>
        <strain evidence="7">BICM</strain>
    </source>
</reference>
<proteinExistence type="inferred from homology"/>
<accession>A0A8J6AZ95</accession>
<evidence type="ECO:0000256" key="1">
    <source>
        <dbReference type="ARBA" id="ARBA00004604"/>
    </source>
</evidence>
<dbReference type="Proteomes" id="UP000717585">
    <property type="component" value="Unassembled WGS sequence"/>
</dbReference>
<keyword evidence="8" id="KW-1185">Reference proteome</keyword>
<dbReference type="GO" id="GO:0000027">
    <property type="term" value="P:ribosomal large subunit assembly"/>
    <property type="evidence" value="ECO:0007669"/>
    <property type="project" value="InterPro"/>
</dbReference>
<feature type="region of interest" description="Disordered" evidence="5">
    <location>
        <begin position="297"/>
        <end position="323"/>
    </location>
</feature>
<dbReference type="OrthoDB" id="407658at2759"/>
<dbReference type="AlphaFoldDB" id="A0A8J6AZ95"/>
<dbReference type="GO" id="GO:0000463">
    <property type="term" value="P:maturation of LSU-rRNA from tricistronic rRNA transcript (SSU-rRNA, 5.8S rRNA, LSU-rRNA)"/>
    <property type="evidence" value="ECO:0007669"/>
    <property type="project" value="TreeGrafter"/>
</dbReference>
<name>A0A8J6AZ95_9EUKA</name>
<comment type="caution">
    <text evidence="7">The sequence shown here is derived from an EMBL/GenBank/DDBJ whole genome shotgun (WGS) entry which is preliminary data.</text>
</comment>
<dbReference type="GO" id="GO:0005730">
    <property type="term" value="C:nucleolus"/>
    <property type="evidence" value="ECO:0007669"/>
    <property type="project" value="UniProtKB-SubCell"/>
</dbReference>
<dbReference type="Pfam" id="PF04427">
    <property type="entry name" value="Brix"/>
    <property type="match status" value="1"/>
</dbReference>
<organism evidence="7 8">
    <name type="scientific">Carpediemonas membranifera</name>
    <dbReference type="NCBI Taxonomy" id="201153"/>
    <lineage>
        <taxon>Eukaryota</taxon>
        <taxon>Metamonada</taxon>
        <taxon>Carpediemonas-like organisms</taxon>
        <taxon>Carpediemonas</taxon>
    </lineage>
</organism>
<evidence type="ECO:0000259" key="6">
    <source>
        <dbReference type="PROSITE" id="PS50833"/>
    </source>
</evidence>
<evidence type="ECO:0000256" key="5">
    <source>
        <dbReference type="SAM" id="MobiDB-lite"/>
    </source>
</evidence>
<dbReference type="PANTHER" id="PTHR12728">
    <property type="entry name" value="BRIX DOMAIN CONTAINING PROTEIN"/>
    <property type="match status" value="1"/>
</dbReference>
<dbReference type="EMBL" id="JAHDYR010000069">
    <property type="protein sequence ID" value="KAG9389582.1"/>
    <property type="molecule type" value="Genomic_DNA"/>
</dbReference>
<protein>
    <recommendedName>
        <fullName evidence="4">Ribosome production factor 2 homolog</fullName>
    </recommendedName>
    <alternativeName>
        <fullName evidence="4">Ribosome biogenesis protein RPF2 homolog</fullName>
    </alternativeName>
</protein>
<evidence type="ECO:0000256" key="2">
    <source>
        <dbReference type="ARBA" id="ARBA00010782"/>
    </source>
</evidence>
<dbReference type="InterPro" id="IPR007109">
    <property type="entry name" value="Brix"/>
</dbReference>
<evidence type="ECO:0000256" key="3">
    <source>
        <dbReference type="ARBA" id="ARBA00023242"/>
    </source>
</evidence>
<feature type="domain" description="Brix" evidence="6">
    <location>
        <begin position="26"/>
        <end position="253"/>
    </location>
</feature>
<dbReference type="PANTHER" id="PTHR12728:SF0">
    <property type="entry name" value="RIBOSOME PRODUCTION FACTOR 2 HOMOLOG"/>
    <property type="match status" value="1"/>
</dbReference>
<evidence type="ECO:0000313" key="7">
    <source>
        <dbReference type="EMBL" id="KAG9389582.1"/>
    </source>
</evidence>
<dbReference type="GO" id="GO:0019843">
    <property type="term" value="F:rRNA binding"/>
    <property type="evidence" value="ECO:0007669"/>
    <property type="project" value="UniProtKB-UniRule"/>
</dbReference>
<keyword evidence="3 4" id="KW-0539">Nucleus</keyword>
<evidence type="ECO:0000313" key="8">
    <source>
        <dbReference type="Proteomes" id="UP000717585"/>
    </source>
</evidence>